<protein>
    <submittedName>
        <fullName evidence="1">Uncharacterized protein</fullName>
    </submittedName>
</protein>
<sequence length="61" mass="6576">MDADIATSLDGWRVGDNVFLPAMNADGTRAKATKYVVSAVSNEGLSLKVVEHQWTPPFLKG</sequence>
<accession>A0A0F8X5Z3</accession>
<comment type="caution">
    <text evidence="1">The sequence shown here is derived from an EMBL/GenBank/DDBJ whole genome shotgun (WGS) entry which is preliminary data.</text>
</comment>
<dbReference type="AlphaFoldDB" id="A0A0F8X5Z3"/>
<evidence type="ECO:0000313" key="1">
    <source>
        <dbReference type="EMBL" id="KKK64213.1"/>
    </source>
</evidence>
<organism evidence="1">
    <name type="scientific">marine sediment metagenome</name>
    <dbReference type="NCBI Taxonomy" id="412755"/>
    <lineage>
        <taxon>unclassified sequences</taxon>
        <taxon>metagenomes</taxon>
        <taxon>ecological metagenomes</taxon>
    </lineage>
</organism>
<dbReference type="EMBL" id="LAZR01061126">
    <property type="protein sequence ID" value="KKK64213.1"/>
    <property type="molecule type" value="Genomic_DNA"/>
</dbReference>
<proteinExistence type="predicted"/>
<reference evidence="1" key="1">
    <citation type="journal article" date="2015" name="Nature">
        <title>Complex archaea that bridge the gap between prokaryotes and eukaryotes.</title>
        <authorList>
            <person name="Spang A."/>
            <person name="Saw J.H."/>
            <person name="Jorgensen S.L."/>
            <person name="Zaremba-Niedzwiedzka K."/>
            <person name="Martijn J."/>
            <person name="Lind A.E."/>
            <person name="van Eijk R."/>
            <person name="Schleper C."/>
            <person name="Guy L."/>
            <person name="Ettema T.J."/>
        </authorList>
    </citation>
    <scope>NUCLEOTIDE SEQUENCE</scope>
</reference>
<name>A0A0F8X5Z3_9ZZZZ</name>
<gene>
    <name evidence="1" type="ORF">LCGC14_2986490</name>
</gene>